<gene>
    <name evidence="13" type="ORF">GCM10025866_24710</name>
</gene>
<dbReference type="Proteomes" id="UP001321498">
    <property type="component" value="Chromosome"/>
</dbReference>
<accession>A0ABN6XRP2</accession>
<dbReference type="PANTHER" id="PTHR11136">
    <property type="entry name" value="FOLYLPOLYGLUTAMATE SYNTHASE-RELATED"/>
    <property type="match status" value="1"/>
</dbReference>
<evidence type="ECO:0000256" key="7">
    <source>
        <dbReference type="ARBA" id="ARBA00022842"/>
    </source>
</evidence>
<dbReference type="EC" id="6.3.2.17" evidence="2"/>
<dbReference type="PROSITE" id="PS01011">
    <property type="entry name" value="FOLYLPOLYGLU_SYNT_1"/>
    <property type="match status" value="1"/>
</dbReference>
<dbReference type="InterPro" id="IPR036615">
    <property type="entry name" value="Mur_ligase_C_dom_sf"/>
</dbReference>
<dbReference type="Gene3D" id="3.40.1190.10">
    <property type="entry name" value="Mur-like, catalytic domain"/>
    <property type="match status" value="1"/>
</dbReference>
<dbReference type="PANTHER" id="PTHR11136:SF0">
    <property type="entry name" value="DIHYDROFOLATE SYNTHETASE-RELATED"/>
    <property type="match status" value="1"/>
</dbReference>
<protein>
    <recommendedName>
        <fullName evidence="2">tetrahydrofolate synthase</fullName>
        <ecNumber evidence="2">6.3.2.17</ecNumber>
    </recommendedName>
    <alternativeName>
        <fullName evidence="8">Tetrahydrofolylpolyglutamate synthase</fullName>
    </alternativeName>
</protein>
<proteinExistence type="inferred from homology"/>
<evidence type="ECO:0000256" key="10">
    <source>
        <dbReference type="SAM" id="MobiDB-lite"/>
    </source>
</evidence>
<evidence type="ECO:0000256" key="5">
    <source>
        <dbReference type="ARBA" id="ARBA00022741"/>
    </source>
</evidence>
<dbReference type="EMBL" id="AP027731">
    <property type="protein sequence ID" value="BDZ46562.1"/>
    <property type="molecule type" value="Genomic_DNA"/>
</dbReference>
<keyword evidence="5" id="KW-0547">Nucleotide-binding</keyword>
<dbReference type="InterPro" id="IPR018109">
    <property type="entry name" value="Folylpolyglutamate_synth_CS"/>
</dbReference>
<evidence type="ECO:0000259" key="11">
    <source>
        <dbReference type="Pfam" id="PF02875"/>
    </source>
</evidence>
<evidence type="ECO:0000256" key="9">
    <source>
        <dbReference type="ARBA" id="ARBA00047493"/>
    </source>
</evidence>
<evidence type="ECO:0000313" key="14">
    <source>
        <dbReference type="Proteomes" id="UP001321498"/>
    </source>
</evidence>
<evidence type="ECO:0000256" key="2">
    <source>
        <dbReference type="ARBA" id="ARBA00013025"/>
    </source>
</evidence>
<keyword evidence="6" id="KW-0067">ATP-binding</keyword>
<comment type="catalytic activity">
    <reaction evidence="9">
        <text>(6S)-5,6,7,8-tetrahydrofolyl-(gamma-L-Glu)(n) + L-glutamate + ATP = (6S)-5,6,7,8-tetrahydrofolyl-(gamma-L-Glu)(n+1) + ADP + phosphate + H(+)</text>
        <dbReference type="Rhea" id="RHEA:10580"/>
        <dbReference type="Rhea" id="RHEA-COMP:14738"/>
        <dbReference type="Rhea" id="RHEA-COMP:14740"/>
        <dbReference type="ChEBI" id="CHEBI:15378"/>
        <dbReference type="ChEBI" id="CHEBI:29985"/>
        <dbReference type="ChEBI" id="CHEBI:30616"/>
        <dbReference type="ChEBI" id="CHEBI:43474"/>
        <dbReference type="ChEBI" id="CHEBI:141005"/>
        <dbReference type="ChEBI" id="CHEBI:456216"/>
        <dbReference type="EC" id="6.3.2.17"/>
    </reaction>
</comment>
<dbReference type="Pfam" id="PF02875">
    <property type="entry name" value="Mur_ligase_C"/>
    <property type="match status" value="1"/>
</dbReference>
<feature type="compositionally biased region" description="Acidic residues" evidence="10">
    <location>
        <begin position="27"/>
        <end position="37"/>
    </location>
</feature>
<keyword evidence="14" id="KW-1185">Reference proteome</keyword>
<keyword evidence="4" id="KW-0479">Metal-binding</keyword>
<dbReference type="InterPro" id="IPR004101">
    <property type="entry name" value="Mur_ligase_C"/>
</dbReference>
<dbReference type="Pfam" id="PF08245">
    <property type="entry name" value="Mur_ligase_M"/>
    <property type="match status" value="1"/>
</dbReference>
<feature type="domain" description="Mur ligase C-terminal" evidence="11">
    <location>
        <begin position="363"/>
        <end position="486"/>
    </location>
</feature>
<dbReference type="NCBIfam" id="TIGR01499">
    <property type="entry name" value="folC"/>
    <property type="match status" value="1"/>
</dbReference>
<dbReference type="InterPro" id="IPR001645">
    <property type="entry name" value="Folylpolyglutamate_synth"/>
</dbReference>
<reference evidence="14" key="1">
    <citation type="journal article" date="2019" name="Int. J. Syst. Evol. Microbiol.">
        <title>The Global Catalogue of Microorganisms (GCM) 10K type strain sequencing project: providing services to taxonomists for standard genome sequencing and annotation.</title>
        <authorList>
            <consortium name="The Broad Institute Genomics Platform"/>
            <consortium name="The Broad Institute Genome Sequencing Center for Infectious Disease"/>
            <person name="Wu L."/>
            <person name="Ma J."/>
        </authorList>
    </citation>
    <scope>NUCLEOTIDE SEQUENCE [LARGE SCALE GENOMIC DNA]</scope>
    <source>
        <strain evidence="14">NBRC 108725</strain>
    </source>
</reference>
<evidence type="ECO:0000313" key="13">
    <source>
        <dbReference type="EMBL" id="BDZ46562.1"/>
    </source>
</evidence>
<dbReference type="InterPro" id="IPR036565">
    <property type="entry name" value="Mur-like_cat_sf"/>
</dbReference>
<dbReference type="SUPFAM" id="SSF53623">
    <property type="entry name" value="MurD-like peptide ligases, catalytic domain"/>
    <property type="match status" value="1"/>
</dbReference>
<dbReference type="RefSeq" id="WP_286276603.1">
    <property type="nucleotide sequence ID" value="NZ_AP027731.1"/>
</dbReference>
<evidence type="ECO:0000256" key="4">
    <source>
        <dbReference type="ARBA" id="ARBA00022723"/>
    </source>
</evidence>
<feature type="compositionally biased region" description="Basic and acidic residues" evidence="10">
    <location>
        <begin position="1"/>
        <end position="18"/>
    </location>
</feature>
<keyword evidence="7" id="KW-0460">Magnesium</keyword>
<evidence type="ECO:0000256" key="1">
    <source>
        <dbReference type="ARBA" id="ARBA00008276"/>
    </source>
</evidence>
<evidence type="ECO:0000256" key="8">
    <source>
        <dbReference type="ARBA" id="ARBA00030592"/>
    </source>
</evidence>
<comment type="similarity">
    <text evidence="1">Belongs to the folylpolyglutamate synthase family.</text>
</comment>
<sequence>MSDRDNPTFDPDDPRFDPRYGGQPLEGDPDIDPEDALLDSAAVQLGPDTPEFGPEPTAADRERADRVFEELLSRLGEGDPQPRLEPVRRAVELLGDPHRAHPVIHITGTNGKTSTSRMIESLLRAAGLRTGLLTSPHLTRFNERILIGGEPISDERLAANWEDIKPYLKMVDDALTEAGEIRLTFFEALVILGFAAFADAPVDVAIIEVGMGGEWDATNVVESQVSVFTPIALDHQGRLGNTVAEIARTKSGIIKPLSEVVSATQSPAALAELQRAADLTESRLVVEGSGFSVETSVAVGGQIITVHGRAGEYRDLLLPLYGEHQAHNAALAIAAVESFLGGGTTRLETEVVTEGLATVTSPGRLQLVGVEPSVLVDAAHNPHGAQSLAAALGTYFSFSPIIAVVGVLADKEAEGMLRAMNGVVDEFIITTAPSDRARDADDLAAIAVRVAGADRVRVEPSIGAALDAAREEASEQPNGAVVVFGSITLVGHVLDIAADEGWKP</sequence>
<name>A0ABN6XRP2_9MICO</name>
<feature type="domain" description="Mur ligase central" evidence="12">
    <location>
        <begin position="106"/>
        <end position="336"/>
    </location>
</feature>
<evidence type="ECO:0000259" key="12">
    <source>
        <dbReference type="Pfam" id="PF08245"/>
    </source>
</evidence>
<evidence type="ECO:0000256" key="6">
    <source>
        <dbReference type="ARBA" id="ARBA00022840"/>
    </source>
</evidence>
<dbReference type="Gene3D" id="3.90.190.20">
    <property type="entry name" value="Mur ligase, C-terminal domain"/>
    <property type="match status" value="1"/>
</dbReference>
<dbReference type="SUPFAM" id="SSF53244">
    <property type="entry name" value="MurD-like peptide ligases, peptide-binding domain"/>
    <property type="match status" value="1"/>
</dbReference>
<dbReference type="InterPro" id="IPR013221">
    <property type="entry name" value="Mur_ligase_cen"/>
</dbReference>
<keyword evidence="3" id="KW-0436">Ligase</keyword>
<feature type="region of interest" description="Disordered" evidence="10">
    <location>
        <begin position="1"/>
        <end position="61"/>
    </location>
</feature>
<organism evidence="13 14">
    <name type="scientific">Naasia aerilata</name>
    <dbReference type="NCBI Taxonomy" id="1162966"/>
    <lineage>
        <taxon>Bacteria</taxon>
        <taxon>Bacillati</taxon>
        <taxon>Actinomycetota</taxon>
        <taxon>Actinomycetes</taxon>
        <taxon>Micrococcales</taxon>
        <taxon>Microbacteriaceae</taxon>
        <taxon>Naasia</taxon>
    </lineage>
</organism>
<dbReference type="PROSITE" id="PS01012">
    <property type="entry name" value="FOLYLPOLYGLU_SYNT_2"/>
    <property type="match status" value="1"/>
</dbReference>
<evidence type="ECO:0000256" key="3">
    <source>
        <dbReference type="ARBA" id="ARBA00022598"/>
    </source>
</evidence>